<protein>
    <submittedName>
        <fullName evidence="1">Uncharacterized protein</fullName>
    </submittedName>
</protein>
<comment type="caution">
    <text evidence="1">The sequence shown here is derived from an EMBL/GenBank/DDBJ whole genome shotgun (WGS) entry which is preliminary data.</text>
</comment>
<name>A0ACC1AMD3_9ROSI</name>
<sequence>MMAQKHLHQLLQEDQEPFQLKNYIADRRCQLKGRSPNTQLQLKKRKPISQTSKFSTNFCKNACFFSFHDSPDPRKSPLFEFPSPAKSPCRSPNKIFLHIPARTAALLLEAALRIQKQKTQNKNNSVGLFGSIKKKLTHRNRTRKRESSCDGDKLSVRDILKWDSKNEQVKEQMMRVEEKSAFEISAFEIRTNGRTNSAVWSESNEENKSLDLDLETSCSSDLSEDFEKEIEFVCEKEYIDFASCEKHFCESPFRFVLQRSPSSGRRTPEFTSPATSPCRHTHIREDKEINHDQEIEVLKKFQVGAEEEEEKEQCSPVSVLDPPFEDDDEGNEEEDEDEDEDDDHFDLECSYALVQRTKQQLLHKLRRFEKLAELDPIELEKRMLEQDEDENDHDIYNTDEAEEYEDCELESWEGEKNVDGFVKQVFTEFSFNNVRRIPEDMKRLVTDLIAEEEREQNCCVDREVIAKRVCRRLESWKEVESNTIDMMVEQDLRREVDGWKKINEQVGETAFEIEFAIFGLLMDELSEELGVNGENWKMTSLFK</sequence>
<evidence type="ECO:0000313" key="1">
    <source>
        <dbReference type="EMBL" id="KAJ0087826.1"/>
    </source>
</evidence>
<dbReference type="Proteomes" id="UP001164250">
    <property type="component" value="Chromosome 9"/>
</dbReference>
<reference evidence="2" key="1">
    <citation type="journal article" date="2023" name="G3 (Bethesda)">
        <title>Genome assembly and association tests identify interacting loci associated with vigor, precocity, and sex in interspecific pistachio rootstocks.</title>
        <authorList>
            <person name="Palmer W."/>
            <person name="Jacygrad E."/>
            <person name="Sagayaradj S."/>
            <person name="Cavanaugh K."/>
            <person name="Han R."/>
            <person name="Bertier L."/>
            <person name="Beede B."/>
            <person name="Kafkas S."/>
            <person name="Golino D."/>
            <person name="Preece J."/>
            <person name="Michelmore R."/>
        </authorList>
    </citation>
    <scope>NUCLEOTIDE SEQUENCE [LARGE SCALE GENOMIC DNA]</scope>
</reference>
<gene>
    <name evidence="1" type="ORF">Patl1_32396</name>
</gene>
<proteinExistence type="predicted"/>
<keyword evidence="2" id="KW-1185">Reference proteome</keyword>
<accession>A0ACC1AMD3</accession>
<evidence type="ECO:0000313" key="2">
    <source>
        <dbReference type="Proteomes" id="UP001164250"/>
    </source>
</evidence>
<dbReference type="EMBL" id="CM047905">
    <property type="protein sequence ID" value="KAJ0087826.1"/>
    <property type="molecule type" value="Genomic_DNA"/>
</dbReference>
<organism evidence="1 2">
    <name type="scientific">Pistacia atlantica</name>
    <dbReference type="NCBI Taxonomy" id="434234"/>
    <lineage>
        <taxon>Eukaryota</taxon>
        <taxon>Viridiplantae</taxon>
        <taxon>Streptophyta</taxon>
        <taxon>Embryophyta</taxon>
        <taxon>Tracheophyta</taxon>
        <taxon>Spermatophyta</taxon>
        <taxon>Magnoliopsida</taxon>
        <taxon>eudicotyledons</taxon>
        <taxon>Gunneridae</taxon>
        <taxon>Pentapetalae</taxon>
        <taxon>rosids</taxon>
        <taxon>malvids</taxon>
        <taxon>Sapindales</taxon>
        <taxon>Anacardiaceae</taxon>
        <taxon>Pistacia</taxon>
    </lineage>
</organism>